<keyword evidence="2" id="KW-1185">Reference proteome</keyword>
<dbReference type="AlphaFoldDB" id="A0A0C3CXU8"/>
<sequence>MLRELVVDSKTFRYLPVEVLKDLHLHRLRYKDPVLLFLEEYDTAYTMLTSWEKPLTTDAVVTGYPGIGKTYLLLFVLLKRLSSGLPTAVQSTKDDFILFTESGPEVYDPGDSLVDLSSGTWALADSNTSGAIKPCFNFQTSLSEVFVVQTTSPQPHRYKQWTKQREEHSANFPPLTSMTSLIIIIRWGPSARTCLALARGTPSLAAWEQKVMFTAGNFAEGELPLNDFDPSDISDVLFSIHPRDSSREIMEARIATDHILDIVLEQLTWFNAAQQADFFNIISGHPLLKSPLGNLYGKINMLDSIPMPSVPRVISLSSSMYLQDANQNSLPSYWRQVSTTTFTSLTAIVCTATMIFLVQSTVSPRYELKKLGLEFIRQHIPTSFWKNRQCCVGFIIPDKERGIQFTSTKYTILKDFLELELRYCILPVGTSDLTLSQLGKLRQPCLGLQKS</sequence>
<protein>
    <submittedName>
        <fullName evidence="1">Uncharacterized protein</fullName>
    </submittedName>
</protein>
<evidence type="ECO:0000313" key="1">
    <source>
        <dbReference type="EMBL" id="KIM48621.1"/>
    </source>
</evidence>
<dbReference type="HOGENOM" id="CLU_501628_0_0_1"/>
<accession>A0A0C3CXU8</accession>
<gene>
    <name evidence="1" type="ORF">M413DRAFT_20980</name>
</gene>
<reference evidence="1 2" key="1">
    <citation type="submission" date="2014-04" db="EMBL/GenBank/DDBJ databases">
        <authorList>
            <consortium name="DOE Joint Genome Institute"/>
            <person name="Kuo A."/>
            <person name="Gay G."/>
            <person name="Dore J."/>
            <person name="Kohler A."/>
            <person name="Nagy L.G."/>
            <person name="Floudas D."/>
            <person name="Copeland A."/>
            <person name="Barry K.W."/>
            <person name="Cichocki N."/>
            <person name="Veneault-Fourrey C."/>
            <person name="LaButti K."/>
            <person name="Lindquist E.A."/>
            <person name="Lipzen A."/>
            <person name="Lundell T."/>
            <person name="Morin E."/>
            <person name="Murat C."/>
            <person name="Sun H."/>
            <person name="Tunlid A."/>
            <person name="Henrissat B."/>
            <person name="Grigoriev I.V."/>
            <person name="Hibbett D.S."/>
            <person name="Martin F."/>
            <person name="Nordberg H.P."/>
            <person name="Cantor M.N."/>
            <person name="Hua S.X."/>
        </authorList>
    </citation>
    <scope>NUCLEOTIDE SEQUENCE [LARGE SCALE GENOMIC DNA]</scope>
    <source>
        <strain evidence="2">h7</strain>
    </source>
</reference>
<name>A0A0C3CXU8_HEBCY</name>
<evidence type="ECO:0000313" key="2">
    <source>
        <dbReference type="Proteomes" id="UP000053424"/>
    </source>
</evidence>
<organism evidence="1 2">
    <name type="scientific">Hebeloma cylindrosporum</name>
    <dbReference type="NCBI Taxonomy" id="76867"/>
    <lineage>
        <taxon>Eukaryota</taxon>
        <taxon>Fungi</taxon>
        <taxon>Dikarya</taxon>
        <taxon>Basidiomycota</taxon>
        <taxon>Agaricomycotina</taxon>
        <taxon>Agaricomycetes</taxon>
        <taxon>Agaricomycetidae</taxon>
        <taxon>Agaricales</taxon>
        <taxon>Agaricineae</taxon>
        <taxon>Hymenogastraceae</taxon>
        <taxon>Hebeloma</taxon>
    </lineage>
</organism>
<proteinExistence type="predicted"/>
<dbReference type="Proteomes" id="UP000053424">
    <property type="component" value="Unassembled WGS sequence"/>
</dbReference>
<reference evidence="2" key="2">
    <citation type="submission" date="2015-01" db="EMBL/GenBank/DDBJ databases">
        <title>Evolutionary Origins and Diversification of the Mycorrhizal Mutualists.</title>
        <authorList>
            <consortium name="DOE Joint Genome Institute"/>
            <consortium name="Mycorrhizal Genomics Consortium"/>
            <person name="Kohler A."/>
            <person name="Kuo A."/>
            <person name="Nagy L.G."/>
            <person name="Floudas D."/>
            <person name="Copeland A."/>
            <person name="Barry K.W."/>
            <person name="Cichocki N."/>
            <person name="Veneault-Fourrey C."/>
            <person name="LaButti K."/>
            <person name="Lindquist E.A."/>
            <person name="Lipzen A."/>
            <person name="Lundell T."/>
            <person name="Morin E."/>
            <person name="Murat C."/>
            <person name="Riley R."/>
            <person name="Ohm R."/>
            <person name="Sun H."/>
            <person name="Tunlid A."/>
            <person name="Henrissat B."/>
            <person name="Grigoriev I.V."/>
            <person name="Hibbett D.S."/>
            <person name="Martin F."/>
        </authorList>
    </citation>
    <scope>NUCLEOTIDE SEQUENCE [LARGE SCALE GENOMIC DNA]</scope>
    <source>
        <strain evidence="2">h7</strain>
    </source>
</reference>
<dbReference type="EMBL" id="KN831768">
    <property type="protein sequence ID" value="KIM48621.1"/>
    <property type="molecule type" value="Genomic_DNA"/>
</dbReference>
<dbReference type="OrthoDB" id="19861at2759"/>